<dbReference type="EMBL" id="JAQKAB010000001">
    <property type="protein sequence ID" value="MDA7025289.1"/>
    <property type="molecule type" value="Genomic_DNA"/>
</dbReference>
<feature type="domain" description="Thiamine phosphate synthase/TenI" evidence="12">
    <location>
        <begin position="15"/>
        <end position="198"/>
    </location>
</feature>
<comment type="catalytic activity">
    <reaction evidence="7 9 10">
        <text>2-(2-carboxy-4-methylthiazol-5-yl)ethyl phosphate + 4-amino-2-methyl-5-(diphosphooxymethyl)pyrimidine + 2 H(+) = thiamine phosphate + CO2 + diphosphate</text>
        <dbReference type="Rhea" id="RHEA:47848"/>
        <dbReference type="ChEBI" id="CHEBI:15378"/>
        <dbReference type="ChEBI" id="CHEBI:16526"/>
        <dbReference type="ChEBI" id="CHEBI:33019"/>
        <dbReference type="ChEBI" id="CHEBI:37575"/>
        <dbReference type="ChEBI" id="CHEBI:57841"/>
        <dbReference type="ChEBI" id="CHEBI:62890"/>
        <dbReference type="EC" id="2.5.1.3"/>
    </reaction>
</comment>
<evidence type="ECO:0000256" key="5">
    <source>
        <dbReference type="ARBA" id="ARBA00022977"/>
    </source>
</evidence>
<feature type="binding site" evidence="9">
    <location>
        <position position="146"/>
    </location>
    <ligand>
        <name>4-amino-2-methyl-5-(diphosphooxymethyl)pyrimidine</name>
        <dbReference type="ChEBI" id="CHEBI:57841"/>
    </ligand>
</feature>
<dbReference type="PANTHER" id="PTHR20857">
    <property type="entry name" value="THIAMINE-PHOSPHATE PYROPHOSPHORYLASE"/>
    <property type="match status" value="1"/>
</dbReference>
<dbReference type="Pfam" id="PF02581">
    <property type="entry name" value="TMP-TENI"/>
    <property type="match status" value="1"/>
</dbReference>
<comment type="caution">
    <text evidence="13">The sequence shown here is derived from an EMBL/GenBank/DDBJ whole genome shotgun (WGS) entry which is preliminary data.</text>
</comment>
<dbReference type="EC" id="2.5.1.3" evidence="9"/>
<evidence type="ECO:0000256" key="1">
    <source>
        <dbReference type="ARBA" id="ARBA00005165"/>
    </source>
</evidence>
<dbReference type="InterPro" id="IPR036206">
    <property type="entry name" value="ThiamineP_synth_sf"/>
</dbReference>
<comment type="similarity">
    <text evidence="9 10">Belongs to the thiamine-phosphate synthase family.</text>
</comment>
<feature type="binding site" evidence="9">
    <location>
        <begin position="44"/>
        <end position="48"/>
    </location>
    <ligand>
        <name>4-amino-2-methyl-5-(diphosphooxymethyl)pyrimidine</name>
        <dbReference type="ChEBI" id="CHEBI:57841"/>
    </ligand>
</feature>
<evidence type="ECO:0000313" key="14">
    <source>
        <dbReference type="Proteomes" id="UP001211894"/>
    </source>
</evidence>
<evidence type="ECO:0000256" key="6">
    <source>
        <dbReference type="ARBA" id="ARBA00047334"/>
    </source>
</evidence>
<dbReference type="SUPFAM" id="SSF51391">
    <property type="entry name" value="Thiamin phosphate synthase"/>
    <property type="match status" value="1"/>
</dbReference>
<dbReference type="InterPro" id="IPR034291">
    <property type="entry name" value="TMP_synthase"/>
</dbReference>
<proteinExistence type="inferred from homology"/>
<keyword evidence="4 9" id="KW-0460">Magnesium</keyword>
<organism evidence="13 14">
    <name type="scientific">Bacillus changyiensis</name>
    <dbReference type="NCBI Taxonomy" id="3004103"/>
    <lineage>
        <taxon>Bacteria</taxon>
        <taxon>Bacillati</taxon>
        <taxon>Bacillota</taxon>
        <taxon>Bacilli</taxon>
        <taxon>Bacillales</taxon>
        <taxon>Bacillaceae</taxon>
        <taxon>Bacillus</taxon>
    </lineage>
</organism>
<feature type="binding site" evidence="9">
    <location>
        <position position="99"/>
    </location>
    <ligand>
        <name>Mg(2+)</name>
        <dbReference type="ChEBI" id="CHEBI:18420"/>
    </ligand>
</feature>
<evidence type="ECO:0000256" key="9">
    <source>
        <dbReference type="HAMAP-Rule" id="MF_00097"/>
    </source>
</evidence>
<evidence type="ECO:0000256" key="7">
    <source>
        <dbReference type="ARBA" id="ARBA00047851"/>
    </source>
</evidence>
<comment type="catalytic activity">
    <reaction evidence="6 9 10">
        <text>4-methyl-5-(2-phosphooxyethyl)-thiazole + 4-amino-2-methyl-5-(diphosphooxymethyl)pyrimidine + H(+) = thiamine phosphate + diphosphate</text>
        <dbReference type="Rhea" id="RHEA:22328"/>
        <dbReference type="ChEBI" id="CHEBI:15378"/>
        <dbReference type="ChEBI" id="CHEBI:33019"/>
        <dbReference type="ChEBI" id="CHEBI:37575"/>
        <dbReference type="ChEBI" id="CHEBI:57841"/>
        <dbReference type="ChEBI" id="CHEBI:58296"/>
        <dbReference type="EC" id="2.5.1.3"/>
    </reaction>
</comment>
<evidence type="ECO:0000256" key="10">
    <source>
        <dbReference type="RuleBase" id="RU003826"/>
    </source>
</evidence>
<dbReference type="Proteomes" id="UP001211894">
    <property type="component" value="Unassembled WGS sequence"/>
</dbReference>
<evidence type="ECO:0000256" key="11">
    <source>
        <dbReference type="RuleBase" id="RU004253"/>
    </source>
</evidence>
<feature type="binding site" evidence="9">
    <location>
        <position position="80"/>
    </location>
    <ligand>
        <name>Mg(2+)</name>
        <dbReference type="ChEBI" id="CHEBI:18420"/>
    </ligand>
</feature>
<comment type="cofactor">
    <cofactor evidence="9">
        <name>Mg(2+)</name>
        <dbReference type="ChEBI" id="CHEBI:18420"/>
    </cofactor>
    <text evidence="9">Binds 1 Mg(2+) ion per subunit.</text>
</comment>
<dbReference type="InterPro" id="IPR022998">
    <property type="entry name" value="ThiamineP_synth_TenI"/>
</dbReference>
<protein>
    <recommendedName>
        <fullName evidence="9">Thiamine-phosphate synthase</fullName>
        <shortName evidence="9">TP synthase</shortName>
        <shortName evidence="9">TPS</shortName>
        <ecNumber evidence="9">2.5.1.3</ecNumber>
    </recommendedName>
    <alternativeName>
        <fullName evidence="9">Thiamine-phosphate pyrophosphorylase</fullName>
        <shortName evidence="9">TMP pyrophosphorylase</shortName>
        <shortName evidence="9">TMP-PPase</shortName>
    </alternativeName>
</protein>
<evidence type="ECO:0000259" key="12">
    <source>
        <dbReference type="Pfam" id="PF02581"/>
    </source>
</evidence>
<evidence type="ECO:0000313" key="13">
    <source>
        <dbReference type="EMBL" id="MDA7025289.1"/>
    </source>
</evidence>
<dbReference type="CDD" id="cd00564">
    <property type="entry name" value="TMP_TenI"/>
    <property type="match status" value="1"/>
</dbReference>
<evidence type="ECO:0000256" key="8">
    <source>
        <dbReference type="ARBA" id="ARBA00047883"/>
    </source>
</evidence>
<keyword evidence="14" id="KW-1185">Reference proteome</keyword>
<keyword evidence="2 9" id="KW-0808">Transferase</keyword>
<feature type="binding site" evidence="9">
    <location>
        <position position="79"/>
    </location>
    <ligand>
        <name>4-amino-2-methyl-5-(diphosphooxymethyl)pyrimidine</name>
        <dbReference type="ChEBI" id="CHEBI:57841"/>
    </ligand>
</feature>
<comment type="pathway">
    <text evidence="1 9 11">Cofactor biosynthesis; thiamine diphosphate biosynthesis; thiamine phosphate from 4-amino-2-methyl-5-diphosphomethylpyrimidine and 4-methyl-5-(2-phosphoethyl)-thiazole: step 1/1.</text>
</comment>
<dbReference type="RefSeq" id="WP_271339152.1">
    <property type="nucleotide sequence ID" value="NZ_JAQKAB010000001.1"/>
</dbReference>
<feature type="binding site" evidence="9">
    <location>
        <position position="175"/>
    </location>
    <ligand>
        <name>2-[(2R,5Z)-2-carboxy-4-methylthiazol-5(2H)-ylidene]ethyl phosphate</name>
        <dbReference type="ChEBI" id="CHEBI:62899"/>
    </ligand>
</feature>
<feature type="binding site" evidence="9">
    <location>
        <begin position="143"/>
        <end position="145"/>
    </location>
    <ligand>
        <name>2-[(2R,5Z)-2-carboxy-4-methylthiazol-5(2H)-ylidene]ethyl phosphate</name>
        <dbReference type="ChEBI" id="CHEBI:62899"/>
    </ligand>
</feature>
<keyword evidence="5 9" id="KW-0784">Thiamine biosynthesis</keyword>
<dbReference type="HAMAP" id="MF_00097">
    <property type="entry name" value="TMP_synthase"/>
    <property type="match status" value="1"/>
</dbReference>
<dbReference type="GO" id="GO:0004789">
    <property type="term" value="F:thiamine-phosphate diphosphorylase activity"/>
    <property type="evidence" value="ECO:0007669"/>
    <property type="project" value="UniProtKB-EC"/>
</dbReference>
<dbReference type="InterPro" id="IPR013785">
    <property type="entry name" value="Aldolase_TIM"/>
</dbReference>
<comment type="function">
    <text evidence="9">Condenses 4-methyl-5-(beta-hydroxyethyl)thiazole monophosphate (THZ-P) and 2-methyl-4-amino-5-hydroxymethyl pyrimidine pyrophosphate (HMP-PP) to form thiamine monophosphate (TMP).</text>
</comment>
<reference evidence="13 14" key="1">
    <citation type="submission" date="2023-01" db="EMBL/GenBank/DDBJ databases">
        <title>Bacillus changyiensis sp. nov., isolated from a coastal deposit.</title>
        <authorList>
            <person name="Xiao G."/>
            <person name="Lai Q."/>
            <person name="Hu Z."/>
            <person name="Shao Z."/>
        </authorList>
    </citation>
    <scope>NUCLEOTIDE SEQUENCE [LARGE SCALE GENOMIC DNA]</scope>
    <source>
        <strain evidence="13 14">CLL-7-23</strain>
    </source>
</reference>
<evidence type="ECO:0000256" key="4">
    <source>
        <dbReference type="ARBA" id="ARBA00022842"/>
    </source>
</evidence>
<evidence type="ECO:0000256" key="3">
    <source>
        <dbReference type="ARBA" id="ARBA00022723"/>
    </source>
</evidence>
<feature type="binding site" evidence="9">
    <location>
        <begin position="195"/>
        <end position="196"/>
    </location>
    <ligand>
        <name>2-[(2R,5Z)-2-carboxy-4-methylthiazol-5(2H)-ylidene]ethyl phosphate</name>
        <dbReference type="ChEBI" id="CHEBI:62899"/>
    </ligand>
</feature>
<gene>
    <name evidence="9 13" type="primary">thiE</name>
    <name evidence="13" type="ORF">PJ311_01540</name>
</gene>
<sequence>MTRISKQKMKDLLSVYFIMGSNNTDEDALTVIEAALTGGITLFQFREKGEYALKNGDKATFAKQVQALCKEYQIPFIINDDVDLALKLDADGVHIGQDDESASAVRAKIGDKILGVSAHTLEEVRQAEKDGADYIGVGPVYPTKTKQDAKAVQGVTFIQKVRNHGIEIPMVGIGGITLENCVPVLAAGADGISLISAISMSKEPKQTASKFFMKVQDIKTARP</sequence>
<name>A0ABT4X0T1_9BACI</name>
<dbReference type="Gene3D" id="3.20.20.70">
    <property type="entry name" value="Aldolase class I"/>
    <property type="match status" value="1"/>
</dbReference>
<evidence type="ECO:0000256" key="2">
    <source>
        <dbReference type="ARBA" id="ARBA00022679"/>
    </source>
</evidence>
<dbReference type="NCBIfam" id="TIGR00693">
    <property type="entry name" value="thiE"/>
    <property type="match status" value="1"/>
</dbReference>
<comment type="catalytic activity">
    <reaction evidence="8 9 10">
        <text>2-[(2R,5Z)-2-carboxy-4-methylthiazol-5(2H)-ylidene]ethyl phosphate + 4-amino-2-methyl-5-(diphosphooxymethyl)pyrimidine + 2 H(+) = thiamine phosphate + CO2 + diphosphate</text>
        <dbReference type="Rhea" id="RHEA:47844"/>
        <dbReference type="ChEBI" id="CHEBI:15378"/>
        <dbReference type="ChEBI" id="CHEBI:16526"/>
        <dbReference type="ChEBI" id="CHEBI:33019"/>
        <dbReference type="ChEBI" id="CHEBI:37575"/>
        <dbReference type="ChEBI" id="CHEBI:57841"/>
        <dbReference type="ChEBI" id="CHEBI:62899"/>
        <dbReference type="EC" id="2.5.1.3"/>
    </reaction>
</comment>
<dbReference type="PANTHER" id="PTHR20857:SF15">
    <property type="entry name" value="THIAMINE-PHOSPHATE SYNTHASE"/>
    <property type="match status" value="1"/>
</dbReference>
<keyword evidence="3 9" id="KW-0479">Metal-binding</keyword>
<accession>A0ABT4X0T1</accession>
<feature type="binding site" evidence="9">
    <location>
        <position position="117"/>
    </location>
    <ligand>
        <name>4-amino-2-methyl-5-(diphosphooxymethyl)pyrimidine</name>
        <dbReference type="ChEBI" id="CHEBI:57841"/>
    </ligand>
</feature>